<reference evidence="2 3" key="1">
    <citation type="submission" date="2019-04" db="EMBL/GenBank/DDBJ databases">
        <title>Fungal friends and foes A comparative genomics study of 23 Aspergillus species from section Flavi.</title>
        <authorList>
            <consortium name="DOE Joint Genome Institute"/>
            <person name="Kjaerbolling I."/>
            <person name="Vesth T.C."/>
            <person name="Frisvad J.C."/>
            <person name="Nybo J.L."/>
            <person name="Theobald S."/>
            <person name="Kildgaard S."/>
            <person name="Petersen T.I."/>
            <person name="Kuo A."/>
            <person name="Sato A."/>
            <person name="Lyhne E.K."/>
            <person name="Kogle M.E."/>
            <person name="Wiebenga A."/>
            <person name="Kun R.S."/>
            <person name="Lubbers R.J."/>
            <person name="Makela M.R."/>
            <person name="Barry K."/>
            <person name="Chovatia M."/>
            <person name="Clum A."/>
            <person name="Daum C."/>
            <person name="Haridas S."/>
            <person name="He G."/>
            <person name="LaButti K."/>
            <person name="Lipzen A."/>
            <person name="Mondo S."/>
            <person name="Pangilinan J."/>
            <person name="Riley R."/>
            <person name="Salamov A."/>
            <person name="Simmons B.A."/>
            <person name="Magnuson J.K."/>
            <person name="Henrissat B."/>
            <person name="Mortensen U.H."/>
            <person name="Larsen T.O."/>
            <person name="De vries R.P."/>
            <person name="Grigoriev I.V."/>
            <person name="Machida M."/>
            <person name="Baker S.E."/>
            <person name="Andersen M.R."/>
        </authorList>
    </citation>
    <scope>NUCLEOTIDE SEQUENCE [LARGE SCALE GENOMIC DNA]</scope>
    <source>
        <strain evidence="2 3">CBS 117635</strain>
    </source>
</reference>
<sequence>MHLFSLSLPLLFYLIFYFFFLFWFLHYEHDIFGLHRCPQWPKIIQGGMDWAFHILALRIVFSRFPMYRPYENTRLHWAVGRRQNP</sequence>
<evidence type="ECO:0000256" key="1">
    <source>
        <dbReference type="SAM" id="Phobius"/>
    </source>
</evidence>
<organism evidence="2 3">
    <name type="scientific">Aspergillus minisclerotigenes</name>
    <dbReference type="NCBI Taxonomy" id="656917"/>
    <lineage>
        <taxon>Eukaryota</taxon>
        <taxon>Fungi</taxon>
        <taxon>Dikarya</taxon>
        <taxon>Ascomycota</taxon>
        <taxon>Pezizomycotina</taxon>
        <taxon>Eurotiomycetes</taxon>
        <taxon>Eurotiomycetidae</taxon>
        <taxon>Eurotiales</taxon>
        <taxon>Aspergillaceae</taxon>
        <taxon>Aspergillus</taxon>
        <taxon>Aspergillus subgen. Circumdati</taxon>
    </lineage>
</organism>
<keyword evidence="1" id="KW-0472">Membrane</keyword>
<gene>
    <name evidence="2" type="ORF">BDV30DRAFT_129710</name>
</gene>
<accession>A0A5N6J1Y1</accession>
<name>A0A5N6J1Y1_9EURO</name>
<evidence type="ECO:0000313" key="3">
    <source>
        <dbReference type="Proteomes" id="UP000326289"/>
    </source>
</evidence>
<evidence type="ECO:0000313" key="2">
    <source>
        <dbReference type="EMBL" id="KAB8272337.1"/>
    </source>
</evidence>
<dbReference type="EMBL" id="ML732806">
    <property type="protein sequence ID" value="KAB8272337.1"/>
    <property type="molecule type" value="Genomic_DNA"/>
</dbReference>
<feature type="transmembrane region" description="Helical" evidence="1">
    <location>
        <begin position="6"/>
        <end position="25"/>
    </location>
</feature>
<dbReference type="AlphaFoldDB" id="A0A5N6J1Y1"/>
<keyword evidence="1" id="KW-0812">Transmembrane</keyword>
<proteinExistence type="predicted"/>
<protein>
    <submittedName>
        <fullName evidence="2">Uncharacterized protein</fullName>
    </submittedName>
</protein>
<keyword evidence="1" id="KW-1133">Transmembrane helix</keyword>
<keyword evidence="3" id="KW-1185">Reference proteome</keyword>
<dbReference type="Proteomes" id="UP000326289">
    <property type="component" value="Unassembled WGS sequence"/>
</dbReference>